<protein>
    <recommendedName>
        <fullName evidence="6">DUF1622 domain-containing protein</fullName>
    </recommendedName>
</protein>
<proteinExistence type="predicted"/>
<keyword evidence="1" id="KW-0812">Transmembrane</keyword>
<comment type="caution">
    <text evidence="3">The sequence shown here is derived from an EMBL/GenBank/DDBJ whole genome shotgun (WGS) entry which is preliminary data.</text>
</comment>
<dbReference type="Proteomes" id="UP000552836">
    <property type="component" value="Unassembled WGS sequence"/>
</dbReference>
<reference evidence="2" key="1">
    <citation type="journal article" date="2014" name="Int. J. Syst. Evol. Microbiol.">
        <title>Complete genome of a new Firmicutes species belonging to the dominant human colonic microbiota ('Ruminococcus bicirculans') reveals two chromosomes and a selective capacity to utilize plant glucans.</title>
        <authorList>
            <consortium name="NISC Comparative Sequencing Program"/>
            <person name="Wegmann U."/>
            <person name="Louis P."/>
            <person name="Goesmann A."/>
            <person name="Henrissat B."/>
            <person name="Duncan S.H."/>
            <person name="Flint H.J."/>
        </authorList>
    </citation>
    <scope>NUCLEOTIDE SEQUENCE</scope>
    <source>
        <strain evidence="2">CGMCC 4.5581</strain>
    </source>
</reference>
<evidence type="ECO:0000256" key="1">
    <source>
        <dbReference type="SAM" id="Phobius"/>
    </source>
</evidence>
<name>A0A846LQ85_9ACTN</name>
<dbReference type="AlphaFoldDB" id="A0A846LQ85"/>
<dbReference type="RefSeq" id="WP_166757567.1">
    <property type="nucleotide sequence ID" value="NZ_BAABJU010000002.1"/>
</dbReference>
<evidence type="ECO:0000313" key="5">
    <source>
        <dbReference type="Proteomes" id="UP000648663"/>
    </source>
</evidence>
<keyword evidence="1" id="KW-1133">Transmembrane helix</keyword>
<feature type="transmembrane region" description="Helical" evidence="1">
    <location>
        <begin position="55"/>
        <end position="71"/>
    </location>
</feature>
<evidence type="ECO:0000313" key="3">
    <source>
        <dbReference type="EMBL" id="NIH70043.1"/>
    </source>
</evidence>
<feature type="transmembrane region" description="Helical" evidence="1">
    <location>
        <begin position="32"/>
        <end position="49"/>
    </location>
</feature>
<dbReference type="EMBL" id="BMMI01000010">
    <property type="protein sequence ID" value="GGL81781.1"/>
    <property type="molecule type" value="Genomic_DNA"/>
</dbReference>
<organism evidence="3 4">
    <name type="scientific">Modestobacter marinus</name>
    <dbReference type="NCBI Taxonomy" id="477641"/>
    <lineage>
        <taxon>Bacteria</taxon>
        <taxon>Bacillati</taxon>
        <taxon>Actinomycetota</taxon>
        <taxon>Actinomycetes</taxon>
        <taxon>Geodermatophilales</taxon>
        <taxon>Geodermatophilaceae</taxon>
        <taxon>Modestobacter</taxon>
    </lineage>
</organism>
<accession>A0A846LQ85</accession>
<reference evidence="2" key="4">
    <citation type="submission" date="2024-05" db="EMBL/GenBank/DDBJ databases">
        <authorList>
            <person name="Sun Q."/>
            <person name="Zhou Y."/>
        </authorList>
    </citation>
    <scope>NUCLEOTIDE SEQUENCE</scope>
    <source>
        <strain evidence="2">CGMCC 4.5581</strain>
    </source>
</reference>
<dbReference type="EMBL" id="JAAMPA010000003">
    <property type="protein sequence ID" value="NIH70043.1"/>
    <property type="molecule type" value="Genomic_DNA"/>
</dbReference>
<reference evidence="5" key="2">
    <citation type="journal article" date="2019" name="Int. J. Syst. Evol. Microbiol.">
        <title>The Global Catalogue of Microorganisms (GCM) 10K type strain sequencing project: providing services to taxonomists for standard genome sequencing and annotation.</title>
        <authorList>
            <consortium name="The Broad Institute Genomics Platform"/>
            <consortium name="The Broad Institute Genome Sequencing Center for Infectious Disease"/>
            <person name="Wu L."/>
            <person name="Ma J."/>
        </authorList>
    </citation>
    <scope>NUCLEOTIDE SEQUENCE [LARGE SCALE GENOMIC DNA]</scope>
    <source>
        <strain evidence="5">CGMCC 4.5581</strain>
    </source>
</reference>
<dbReference type="Proteomes" id="UP000648663">
    <property type="component" value="Unassembled WGS sequence"/>
</dbReference>
<feature type="transmembrane region" description="Helical" evidence="1">
    <location>
        <begin position="6"/>
        <end position="25"/>
    </location>
</feature>
<gene>
    <name evidence="3" type="ORF">FB380_004541</name>
    <name evidence="2" type="ORF">GCM10011589_42690</name>
</gene>
<evidence type="ECO:0000313" key="2">
    <source>
        <dbReference type="EMBL" id="GGL81781.1"/>
    </source>
</evidence>
<reference evidence="3 4" key="3">
    <citation type="submission" date="2020-02" db="EMBL/GenBank/DDBJ databases">
        <title>Sequencing the genomes of 1000 actinobacteria strains.</title>
        <authorList>
            <person name="Klenk H.-P."/>
        </authorList>
    </citation>
    <scope>NUCLEOTIDE SEQUENCE [LARGE SCALE GENOMIC DNA]</scope>
    <source>
        <strain evidence="3 4">DSM 45201</strain>
    </source>
</reference>
<evidence type="ECO:0000313" key="4">
    <source>
        <dbReference type="Proteomes" id="UP000552836"/>
    </source>
</evidence>
<keyword evidence="5" id="KW-1185">Reference proteome</keyword>
<keyword evidence="1" id="KW-0472">Membrane</keyword>
<sequence length="87" mass="8939">MSAVLQTAALLVTALGLVAGLVTLLRLRDVRLALGVLLDFLVGAGLLRLADDVTVLGLVTVVLVIAVRKLVMRALQADQRVPAAAGG</sequence>
<evidence type="ECO:0008006" key="6">
    <source>
        <dbReference type="Google" id="ProtNLM"/>
    </source>
</evidence>